<dbReference type="EMBL" id="BARU01025016">
    <property type="protein sequence ID" value="GAH56002.1"/>
    <property type="molecule type" value="Genomic_DNA"/>
</dbReference>
<sequence length="75" mass="8646">MNKQSIGILNAIVNYSQFHNEYDKNLVIIYPTGTALMSKSRGPFLSFEDLTSGDFFEIYRYKKGLEESEDKRGND</sequence>
<reference evidence="1" key="1">
    <citation type="journal article" date="2014" name="Front. Microbiol.">
        <title>High frequency of phylogenetically diverse reductive dehalogenase-homologous genes in deep subseafloor sedimentary metagenomes.</title>
        <authorList>
            <person name="Kawai M."/>
            <person name="Futagami T."/>
            <person name="Toyoda A."/>
            <person name="Takaki Y."/>
            <person name="Nishi S."/>
            <person name="Hori S."/>
            <person name="Arai W."/>
            <person name="Tsubouchi T."/>
            <person name="Morono Y."/>
            <person name="Uchiyama I."/>
            <person name="Ito T."/>
            <person name="Fujiyama A."/>
            <person name="Inagaki F."/>
            <person name="Takami H."/>
        </authorList>
    </citation>
    <scope>NUCLEOTIDE SEQUENCE</scope>
    <source>
        <strain evidence="1">Expedition CK06-06</strain>
    </source>
</reference>
<gene>
    <name evidence="1" type="ORF">S03H2_40359</name>
</gene>
<comment type="caution">
    <text evidence="1">The sequence shown here is derived from an EMBL/GenBank/DDBJ whole genome shotgun (WGS) entry which is preliminary data.</text>
</comment>
<evidence type="ECO:0000313" key="1">
    <source>
        <dbReference type="EMBL" id="GAH56002.1"/>
    </source>
</evidence>
<name>X1GFN9_9ZZZZ</name>
<protein>
    <submittedName>
        <fullName evidence="1">Uncharacterized protein</fullName>
    </submittedName>
</protein>
<organism evidence="1">
    <name type="scientific">marine sediment metagenome</name>
    <dbReference type="NCBI Taxonomy" id="412755"/>
    <lineage>
        <taxon>unclassified sequences</taxon>
        <taxon>metagenomes</taxon>
        <taxon>ecological metagenomes</taxon>
    </lineage>
</organism>
<dbReference type="AlphaFoldDB" id="X1GFN9"/>
<proteinExistence type="predicted"/>
<accession>X1GFN9</accession>